<organism evidence="1 2">
    <name type="scientific">Mesobacillus maritimus</name>
    <dbReference type="NCBI Taxonomy" id="1643336"/>
    <lineage>
        <taxon>Bacteria</taxon>
        <taxon>Bacillati</taxon>
        <taxon>Bacillota</taxon>
        <taxon>Bacilli</taxon>
        <taxon>Bacillales</taxon>
        <taxon>Bacillaceae</taxon>
        <taxon>Mesobacillus</taxon>
    </lineage>
</organism>
<dbReference type="EMBL" id="JACWFH010000007">
    <property type="protein sequence ID" value="MBY0096021.1"/>
    <property type="molecule type" value="Genomic_DNA"/>
</dbReference>
<dbReference type="Proteomes" id="UP000769780">
    <property type="component" value="Unassembled WGS sequence"/>
</dbReference>
<evidence type="ECO:0000313" key="1">
    <source>
        <dbReference type="EMBL" id="MBY0096021.1"/>
    </source>
</evidence>
<sequence>MKQYDDRTQKVLHEVQDYYGSIPNTYYAAADAGVLSRLWALAGVTFRTGQAEHEDKRICAAVIAHTLGLQELLVAHLMILKKDMGWNRQQFEDLLRENYPARMNERQILVAKLAKSLAVNPVNVDRDVLKNLEQLGLTKEGIAELIALHGFVRYMATFVSVYDMAY</sequence>
<dbReference type="SUPFAM" id="SSF69118">
    <property type="entry name" value="AhpD-like"/>
    <property type="match status" value="1"/>
</dbReference>
<keyword evidence="2" id="KW-1185">Reference proteome</keyword>
<name>A0ABS7K187_9BACI</name>
<evidence type="ECO:0008006" key="3">
    <source>
        <dbReference type="Google" id="ProtNLM"/>
    </source>
</evidence>
<gene>
    <name evidence="1" type="ORF">H0185_04280</name>
</gene>
<evidence type="ECO:0000313" key="2">
    <source>
        <dbReference type="Proteomes" id="UP000769780"/>
    </source>
</evidence>
<accession>A0ABS7K187</accession>
<dbReference type="RefSeq" id="WP_221871517.1">
    <property type="nucleotide sequence ID" value="NZ_JACWFH010000007.1"/>
</dbReference>
<protein>
    <recommendedName>
        <fullName evidence="3">Carboxymuconolactone decarboxylase-like domain-containing protein</fullName>
    </recommendedName>
</protein>
<comment type="caution">
    <text evidence="1">The sequence shown here is derived from an EMBL/GenBank/DDBJ whole genome shotgun (WGS) entry which is preliminary data.</text>
</comment>
<dbReference type="InterPro" id="IPR029032">
    <property type="entry name" value="AhpD-like"/>
</dbReference>
<reference evidence="1 2" key="1">
    <citation type="submission" date="2020-07" db="EMBL/GenBank/DDBJ databases">
        <title>Fungal Genomes of the International Space Station.</title>
        <authorList>
            <person name="Seuylemezian A."/>
            <person name="Singh N.K."/>
            <person name="Wood J."/>
            <person name="Venkateswaran K."/>
        </authorList>
    </citation>
    <scope>NUCLEOTIDE SEQUENCE [LARGE SCALE GENOMIC DNA]</scope>
    <source>
        <strain evidence="1 2">PL-B2</strain>
    </source>
</reference>
<proteinExistence type="predicted"/>
<dbReference type="Gene3D" id="1.20.1290.10">
    <property type="entry name" value="AhpD-like"/>
    <property type="match status" value="1"/>
</dbReference>